<evidence type="ECO:0000313" key="2">
    <source>
        <dbReference type="Proteomes" id="UP000805649"/>
    </source>
</evidence>
<name>A0ACC3YVX0_COLTU</name>
<keyword evidence="2" id="KW-1185">Reference proteome</keyword>
<evidence type="ECO:0000313" key="1">
    <source>
        <dbReference type="EMBL" id="KAL0936085.1"/>
    </source>
</evidence>
<dbReference type="Proteomes" id="UP000805649">
    <property type="component" value="Unassembled WGS sequence"/>
</dbReference>
<sequence>MEPSRNTGNPPYKSHGSSNDIPANKHEFPRGPVAAPSICVSLVTLPLGDDNSRLLFSRLRSGRTKRDLAAAKTPIPPTA</sequence>
<accession>A0ACC3YVX0</accession>
<dbReference type="EMBL" id="VUJX02000005">
    <property type="protein sequence ID" value="KAL0936085.1"/>
    <property type="molecule type" value="Genomic_DNA"/>
</dbReference>
<organism evidence="1 2">
    <name type="scientific">Colletotrichum truncatum</name>
    <name type="common">Anthracnose fungus</name>
    <name type="synonym">Colletotrichum capsici</name>
    <dbReference type="NCBI Taxonomy" id="5467"/>
    <lineage>
        <taxon>Eukaryota</taxon>
        <taxon>Fungi</taxon>
        <taxon>Dikarya</taxon>
        <taxon>Ascomycota</taxon>
        <taxon>Pezizomycotina</taxon>
        <taxon>Sordariomycetes</taxon>
        <taxon>Hypocreomycetidae</taxon>
        <taxon>Glomerellales</taxon>
        <taxon>Glomerellaceae</taxon>
        <taxon>Colletotrichum</taxon>
        <taxon>Colletotrichum truncatum species complex</taxon>
    </lineage>
</organism>
<protein>
    <submittedName>
        <fullName evidence="1">Uncharacterized protein</fullName>
    </submittedName>
</protein>
<reference evidence="1 2" key="1">
    <citation type="journal article" date="2020" name="Phytopathology">
        <title>Genome Sequence Resources of Colletotrichum truncatum, C. plurivorum, C. musicola, and C. sojae: Four Species Pathogenic to Soybean (Glycine max).</title>
        <authorList>
            <person name="Rogerio F."/>
            <person name="Boufleur T.R."/>
            <person name="Ciampi-Guillardi M."/>
            <person name="Sukno S.A."/>
            <person name="Thon M.R."/>
            <person name="Massola Junior N.S."/>
            <person name="Baroncelli R."/>
        </authorList>
    </citation>
    <scope>NUCLEOTIDE SEQUENCE [LARGE SCALE GENOMIC DNA]</scope>
    <source>
        <strain evidence="1 2">CMES1059</strain>
    </source>
</reference>
<proteinExistence type="predicted"/>
<gene>
    <name evidence="1" type="ORF">CTRU02_208300</name>
</gene>
<comment type="caution">
    <text evidence="1">The sequence shown here is derived from an EMBL/GenBank/DDBJ whole genome shotgun (WGS) entry which is preliminary data.</text>
</comment>